<dbReference type="AlphaFoldDB" id="A0A4R6XXT1"/>
<keyword evidence="3" id="KW-1185">Reference proteome</keyword>
<dbReference type="Proteomes" id="UP000295724">
    <property type="component" value="Unassembled WGS sequence"/>
</dbReference>
<comment type="caution">
    <text evidence="2">The sequence shown here is derived from an EMBL/GenBank/DDBJ whole genome shotgun (WGS) entry which is preliminary data.</text>
</comment>
<evidence type="ECO:0000313" key="2">
    <source>
        <dbReference type="EMBL" id="TDR22503.1"/>
    </source>
</evidence>
<dbReference type="RefSeq" id="WP_099019141.1">
    <property type="nucleotide sequence ID" value="NZ_NIHB01000002.1"/>
</dbReference>
<feature type="chain" id="PRO_5020203149" evidence="1">
    <location>
        <begin position="21"/>
        <end position="251"/>
    </location>
</feature>
<name>A0A4R6XXT1_9GAMM</name>
<gene>
    <name evidence="2" type="ORF">C8D91_0994</name>
</gene>
<reference evidence="2 3" key="1">
    <citation type="submission" date="2019-03" db="EMBL/GenBank/DDBJ databases">
        <title>Genomic Encyclopedia of Type Strains, Phase IV (KMG-IV): sequencing the most valuable type-strain genomes for metagenomic binning, comparative biology and taxonomic classification.</title>
        <authorList>
            <person name="Goeker M."/>
        </authorList>
    </citation>
    <scope>NUCLEOTIDE SEQUENCE [LARGE SCALE GENOMIC DNA]</scope>
    <source>
        <strain evidence="2 3">DSM 25488</strain>
    </source>
</reference>
<protein>
    <submittedName>
        <fullName evidence="2">Uncharacterized protein</fullName>
    </submittedName>
</protein>
<organism evidence="2 3">
    <name type="scientific">Marinicella litoralis</name>
    <dbReference type="NCBI Taxonomy" id="644220"/>
    <lineage>
        <taxon>Bacteria</taxon>
        <taxon>Pseudomonadati</taxon>
        <taxon>Pseudomonadota</taxon>
        <taxon>Gammaproteobacteria</taxon>
        <taxon>Lysobacterales</taxon>
        <taxon>Marinicellaceae</taxon>
        <taxon>Marinicella</taxon>
    </lineage>
</organism>
<accession>A0A4R6XXT1</accession>
<proteinExistence type="predicted"/>
<dbReference type="EMBL" id="SNZB01000002">
    <property type="protein sequence ID" value="TDR22503.1"/>
    <property type="molecule type" value="Genomic_DNA"/>
</dbReference>
<evidence type="ECO:0000313" key="3">
    <source>
        <dbReference type="Proteomes" id="UP000295724"/>
    </source>
</evidence>
<sequence length="251" mass="28581">MNKFYSILFTLLLIPALCVAEDKPPQVISDGWVVVPKAGHGEEFKKALKAHMDYRVEKGDTRHWDVYVPVTGNKLNHYMVRSCCKPWAEQDSYRAWSNEHIGNHFNETVHPHVETYAHNFSEVDMDNSHWGEGVDASYVGVTTWDVKSGKGAQANTAIAAMSTMAKDNGWPRHWSWSYPVGGSNQVILATPYKNFADMAPMEENFYQFAVKHLKSEKKADAMFKDFNGSFSGSHYGIYRHVKELSMNHDEE</sequence>
<keyword evidence="1" id="KW-0732">Signal</keyword>
<evidence type="ECO:0000256" key="1">
    <source>
        <dbReference type="SAM" id="SignalP"/>
    </source>
</evidence>
<dbReference type="OrthoDB" id="1122871at2"/>
<feature type="signal peptide" evidence="1">
    <location>
        <begin position="1"/>
        <end position="20"/>
    </location>
</feature>